<organism evidence="1 2">
    <name type="scientific">Rhabditophanes sp. KR3021</name>
    <dbReference type="NCBI Taxonomy" id="114890"/>
    <lineage>
        <taxon>Eukaryota</taxon>
        <taxon>Metazoa</taxon>
        <taxon>Ecdysozoa</taxon>
        <taxon>Nematoda</taxon>
        <taxon>Chromadorea</taxon>
        <taxon>Rhabditida</taxon>
        <taxon>Tylenchina</taxon>
        <taxon>Panagrolaimomorpha</taxon>
        <taxon>Strongyloidoidea</taxon>
        <taxon>Alloionematidae</taxon>
        <taxon>Rhabditophanes</taxon>
    </lineage>
</organism>
<protein>
    <submittedName>
        <fullName evidence="2">Methyltransferase-like protein 17, mitochondrial</fullName>
    </submittedName>
</protein>
<evidence type="ECO:0000313" key="1">
    <source>
        <dbReference type="Proteomes" id="UP000095286"/>
    </source>
</evidence>
<reference evidence="2" key="1">
    <citation type="submission" date="2016-11" db="UniProtKB">
        <authorList>
            <consortium name="WormBaseParasite"/>
        </authorList>
    </citation>
    <scope>IDENTIFICATION</scope>
    <source>
        <strain evidence="2">KR3021</strain>
    </source>
</reference>
<proteinExistence type="predicted"/>
<dbReference type="WBParaSite" id="RSKR_0000624500.1">
    <property type="protein sequence ID" value="RSKR_0000624500.1"/>
    <property type="gene ID" value="RSKR_0000624500"/>
</dbReference>
<dbReference type="Proteomes" id="UP000095286">
    <property type="component" value="Unplaced"/>
</dbReference>
<name>A0AC35U003_9BILA</name>
<sequence>MLSTAARVTGINAVTKAKGILKLETSPDLRKIKMPRQPQLPKAAMEGLKFALSTCSRPPKQLQYEADVMCEKLANRRFPASSDVIKGARREILKKMDEKGLGPLDEAVYGQKINKAHTQYVNAKVGKLLRQSSYNWKPLDLESREKAAAYALATLSPSFSEIYRVLCEFDHVKDFKPHSVLDFGSGIGAAFWACNEKFKDNVDEYTLVDTSENMSRFSMDIMRKNEGATGKLAHQNVNFRRSLVPSLETKYDLVIAHRVLIEYVSRESRLELIESLWKRTKRYLVLIESHFEDNFKAILDARDYLIREGQDINFDKVDFNQFGGKTDSKLSSYENYHHFKANWPKDKPLPTFGDPATVFAPCPHDLECPKLGLLNARKQTCSFNVKYQDIRADGKASKKRNGTGSTSFSYMILEKGERQTNVDSGPRLLNYCKGNGHFTCQGCTAFNGIQHYVISKKNKSLFEQTKGLNVGDKIPYNISVEKGLSDDTELFEGAINVQAEIDKLVKINDTEHNY</sequence>
<accession>A0AC35U003</accession>
<evidence type="ECO:0000313" key="2">
    <source>
        <dbReference type="WBParaSite" id="RSKR_0000624500.1"/>
    </source>
</evidence>